<organism evidence="8 9">
    <name type="scientific">Lolium multiflorum</name>
    <name type="common">Italian ryegrass</name>
    <name type="synonym">Lolium perenne subsp. multiflorum</name>
    <dbReference type="NCBI Taxonomy" id="4521"/>
    <lineage>
        <taxon>Eukaryota</taxon>
        <taxon>Viridiplantae</taxon>
        <taxon>Streptophyta</taxon>
        <taxon>Embryophyta</taxon>
        <taxon>Tracheophyta</taxon>
        <taxon>Spermatophyta</taxon>
        <taxon>Magnoliopsida</taxon>
        <taxon>Liliopsida</taxon>
        <taxon>Poales</taxon>
        <taxon>Poaceae</taxon>
        <taxon>BOP clade</taxon>
        <taxon>Pooideae</taxon>
        <taxon>Poodae</taxon>
        <taxon>Poeae</taxon>
        <taxon>Poeae Chloroplast Group 2 (Poeae type)</taxon>
        <taxon>Loliodinae</taxon>
        <taxon>Loliinae</taxon>
        <taxon>Lolium</taxon>
    </lineage>
</organism>
<dbReference type="PANTHER" id="PTHR23056:SF110">
    <property type="entry name" value="CALMODULIN"/>
    <property type="match status" value="1"/>
</dbReference>
<keyword evidence="4" id="KW-0479">Metal-binding</keyword>
<evidence type="ECO:0000313" key="8">
    <source>
        <dbReference type="EMBL" id="KAK1699481.1"/>
    </source>
</evidence>
<dbReference type="PROSITE" id="PS50222">
    <property type="entry name" value="EF_HAND_2"/>
    <property type="match status" value="3"/>
</dbReference>
<comment type="subunit">
    <text evidence="4">Homodimer. Interacts with CIPK.</text>
</comment>
<evidence type="ECO:0000313" key="9">
    <source>
        <dbReference type="Proteomes" id="UP001231189"/>
    </source>
</evidence>
<proteinExistence type="inferred from homology"/>
<evidence type="ECO:0000259" key="6">
    <source>
        <dbReference type="PROSITE" id="PS50222"/>
    </source>
</evidence>
<evidence type="ECO:0000256" key="4">
    <source>
        <dbReference type="RuleBase" id="RU369080"/>
    </source>
</evidence>
<evidence type="ECO:0000256" key="5">
    <source>
        <dbReference type="SAM" id="MobiDB-lite"/>
    </source>
</evidence>
<keyword evidence="1 4" id="KW-0677">Repeat</keyword>
<dbReference type="GO" id="GO:0016020">
    <property type="term" value="C:membrane"/>
    <property type="evidence" value="ECO:0007669"/>
    <property type="project" value="UniProtKB-SubCell"/>
</dbReference>
<comment type="similarity">
    <text evidence="3 4">Belongs to the calcineurin regulatory subunit family.</text>
</comment>
<keyword evidence="9" id="KW-1185">Reference proteome</keyword>
<feature type="domain" description="EF-hand" evidence="6">
    <location>
        <begin position="103"/>
        <end position="138"/>
    </location>
</feature>
<gene>
    <name evidence="7" type="ORF">QYE76_016117</name>
    <name evidence="8" type="ORF">QYE76_016178</name>
</gene>
<accession>A0AAD8X7G7</accession>
<dbReference type="PRINTS" id="PR00450">
    <property type="entry name" value="RECOVERIN"/>
</dbReference>
<dbReference type="InterPro" id="IPR002048">
    <property type="entry name" value="EF_hand_dom"/>
</dbReference>
<dbReference type="PANTHER" id="PTHR23056">
    <property type="entry name" value="CALCINEURIN B"/>
    <property type="match status" value="1"/>
</dbReference>
<dbReference type="GO" id="GO:0019900">
    <property type="term" value="F:kinase binding"/>
    <property type="evidence" value="ECO:0007669"/>
    <property type="project" value="UniProtKB-UniRule"/>
</dbReference>
<dbReference type="AlphaFoldDB" id="A0AAD8X7G7"/>
<dbReference type="EMBL" id="JAUUTY010000001">
    <property type="protein sequence ID" value="KAK1699420.1"/>
    <property type="molecule type" value="Genomic_DNA"/>
</dbReference>
<comment type="subcellular location">
    <subcellularLocation>
        <location evidence="4">Membrane</location>
    </subcellularLocation>
</comment>
<evidence type="ECO:0000313" key="7">
    <source>
        <dbReference type="EMBL" id="KAK1699420.1"/>
    </source>
</evidence>
<evidence type="ECO:0000256" key="2">
    <source>
        <dbReference type="ARBA" id="ARBA00022837"/>
    </source>
</evidence>
<keyword evidence="2 4" id="KW-0106">Calcium</keyword>
<evidence type="ECO:0000256" key="1">
    <source>
        <dbReference type="ARBA" id="ARBA00022737"/>
    </source>
</evidence>
<dbReference type="Pfam" id="PF13499">
    <property type="entry name" value="EF-hand_7"/>
    <property type="match status" value="1"/>
</dbReference>
<dbReference type="FunFam" id="1.10.238.10:FF:000073">
    <property type="entry name" value="calcineurin B-like protein 3"/>
    <property type="match status" value="1"/>
</dbReference>
<feature type="domain" description="EF-hand" evidence="6">
    <location>
        <begin position="184"/>
        <end position="219"/>
    </location>
</feature>
<dbReference type="GO" id="GO:0019722">
    <property type="term" value="P:calcium-mediated signaling"/>
    <property type="evidence" value="ECO:0007669"/>
    <property type="project" value="UniProtKB-UniRule"/>
</dbReference>
<dbReference type="GO" id="GO:0005509">
    <property type="term" value="F:calcium ion binding"/>
    <property type="evidence" value="ECO:0007669"/>
    <property type="project" value="UniProtKB-UniRule"/>
</dbReference>
<keyword evidence="4" id="KW-0472">Membrane</keyword>
<dbReference type="InterPro" id="IPR011992">
    <property type="entry name" value="EF-hand-dom_pair"/>
</dbReference>
<feature type="region of interest" description="Disordered" evidence="5">
    <location>
        <begin position="1"/>
        <end position="24"/>
    </location>
</feature>
<dbReference type="SUPFAM" id="SSF47473">
    <property type="entry name" value="EF-hand"/>
    <property type="match status" value="1"/>
</dbReference>
<dbReference type="PROSITE" id="PS00018">
    <property type="entry name" value="EF_HAND_1"/>
    <property type="match status" value="1"/>
</dbReference>
<name>A0AAD8X7G7_LOLMU</name>
<comment type="function">
    <text evidence="4">Acts as a calcium sensor. CBL proteins interact with CIPK serine-threonine protein kinases. Binding of a CBL protein to the regulatory NAF domain of a CIPK protein lead to the activation of the kinase in a calcium-dependent manner.</text>
</comment>
<dbReference type="SMART" id="SM00054">
    <property type="entry name" value="EFh"/>
    <property type="match status" value="3"/>
</dbReference>
<protein>
    <recommendedName>
        <fullName evidence="4">Calcineurin B-like protein</fullName>
    </recommendedName>
</protein>
<feature type="domain" description="EF-hand" evidence="6">
    <location>
        <begin position="140"/>
        <end position="175"/>
    </location>
</feature>
<dbReference type="EMBL" id="JAUUTY010000001">
    <property type="protein sequence ID" value="KAK1699481.1"/>
    <property type="molecule type" value="Genomic_DNA"/>
</dbReference>
<dbReference type="Pfam" id="PF13202">
    <property type="entry name" value="EF-hand_5"/>
    <property type="match status" value="1"/>
</dbReference>
<comment type="caution">
    <text evidence="8">The sequence shown here is derived from an EMBL/GenBank/DDBJ whole genome shotgun (WGS) entry which is preliminary data.</text>
</comment>
<reference evidence="8" key="1">
    <citation type="submission" date="2023-07" db="EMBL/GenBank/DDBJ databases">
        <title>A chromosome-level genome assembly of Lolium multiflorum.</title>
        <authorList>
            <person name="Chen Y."/>
            <person name="Copetti D."/>
            <person name="Kolliker R."/>
            <person name="Studer B."/>
        </authorList>
    </citation>
    <scope>NUCLEOTIDE SEQUENCE</scope>
    <source>
        <strain evidence="8">02402/16</strain>
        <tissue evidence="8">Leaf</tissue>
    </source>
</reference>
<dbReference type="CDD" id="cd00051">
    <property type="entry name" value="EFh"/>
    <property type="match status" value="1"/>
</dbReference>
<dbReference type="InterPro" id="IPR018247">
    <property type="entry name" value="EF_Hand_1_Ca_BS"/>
</dbReference>
<dbReference type="Proteomes" id="UP001231189">
    <property type="component" value="Unassembled WGS sequence"/>
</dbReference>
<evidence type="ECO:0000256" key="3">
    <source>
        <dbReference type="ARBA" id="ARBA00023774"/>
    </source>
</evidence>
<dbReference type="InterPro" id="IPR045198">
    <property type="entry name" value="CNBL1-10"/>
</dbReference>
<dbReference type="Gene3D" id="1.10.238.10">
    <property type="entry name" value="EF-hand"/>
    <property type="match status" value="1"/>
</dbReference>
<sequence length="241" mass="27068">MGCASSSSSVAASPAPSNRSARAPGYEEPVVLASQTCFTVNEVEALYELYKKFSFSKVGDGLIHKVTHTFPSDLLQQQWRRLPSDGIPVQDQFHLALFRTRKGANLFADRVFDLFDLKRNGVIEFGEFVRSLSTFHPKAPESDKTAFAFKLYDLRGTGYIEKEELREMVLAILDESDLFLSDNAVDAIVDNTFSQADSNGDGRIDPIEWEEFVKKHPASLRNMSLPYLQDITTVFPNFAVR</sequence>